<evidence type="ECO:0000256" key="6">
    <source>
        <dbReference type="ARBA" id="ARBA00023186"/>
    </source>
</evidence>
<dbReference type="Proteomes" id="UP000578091">
    <property type="component" value="Unassembled WGS sequence"/>
</dbReference>
<evidence type="ECO:0000256" key="2">
    <source>
        <dbReference type="ARBA" id="ARBA00004496"/>
    </source>
</evidence>
<evidence type="ECO:0000256" key="10">
    <source>
        <dbReference type="RuleBase" id="RU003915"/>
    </source>
</evidence>
<evidence type="ECO:0000256" key="9">
    <source>
        <dbReference type="PROSITE-ProRule" id="PRU00277"/>
    </source>
</evidence>
<comment type="caution">
    <text evidence="12">The sequence shown here is derived from an EMBL/GenBank/DDBJ whole genome shotgun (WGS) entry which is preliminary data.</text>
</comment>
<comment type="function">
    <text evidence="8">Also involved in hydrogenase metallocenter assembly, probably by participating in the nickel insertion step. This function in hydrogenase biosynthesis requires chaperone activity and the presence of the metal-binding domain, but not PPIase activity.</text>
</comment>
<protein>
    <recommendedName>
        <fullName evidence="10">Peptidyl-prolyl cis-trans isomerase</fullName>
        <ecNumber evidence="10">5.2.1.8</ecNumber>
    </recommendedName>
</protein>
<keyword evidence="13" id="KW-1185">Reference proteome</keyword>
<dbReference type="InterPro" id="IPR046357">
    <property type="entry name" value="PPIase_dom_sf"/>
</dbReference>
<evidence type="ECO:0000256" key="7">
    <source>
        <dbReference type="ARBA" id="ARBA00023235"/>
    </source>
</evidence>
<dbReference type="GO" id="GO:0042026">
    <property type="term" value="P:protein refolding"/>
    <property type="evidence" value="ECO:0007669"/>
    <property type="project" value="UniProtKB-ARBA"/>
</dbReference>
<evidence type="ECO:0000256" key="1">
    <source>
        <dbReference type="ARBA" id="ARBA00000971"/>
    </source>
</evidence>
<evidence type="ECO:0000256" key="4">
    <source>
        <dbReference type="ARBA" id="ARBA00022490"/>
    </source>
</evidence>
<dbReference type="Pfam" id="PF00254">
    <property type="entry name" value="FKBP_C"/>
    <property type="match status" value="1"/>
</dbReference>
<dbReference type="SUPFAM" id="SSF54534">
    <property type="entry name" value="FKBP-like"/>
    <property type="match status" value="1"/>
</dbReference>
<dbReference type="InterPro" id="IPR001179">
    <property type="entry name" value="PPIase_FKBP_dom"/>
</dbReference>
<comment type="catalytic activity">
    <reaction evidence="1 9 10">
        <text>[protein]-peptidylproline (omega=180) = [protein]-peptidylproline (omega=0)</text>
        <dbReference type="Rhea" id="RHEA:16237"/>
        <dbReference type="Rhea" id="RHEA-COMP:10747"/>
        <dbReference type="Rhea" id="RHEA-COMP:10748"/>
        <dbReference type="ChEBI" id="CHEBI:83833"/>
        <dbReference type="ChEBI" id="CHEBI:83834"/>
        <dbReference type="EC" id="5.2.1.8"/>
    </reaction>
</comment>
<dbReference type="AlphaFoldDB" id="A0A853JFS9"/>
<proteinExistence type="inferred from homology"/>
<accession>A0A853JFS9</accession>
<keyword evidence="7 9" id="KW-0413">Isomerase</keyword>
<dbReference type="PANTHER" id="PTHR47861:SF3">
    <property type="entry name" value="FKBP-TYPE PEPTIDYL-PROLYL CIS-TRANS ISOMERASE SLYD"/>
    <property type="match status" value="1"/>
</dbReference>
<evidence type="ECO:0000313" key="12">
    <source>
        <dbReference type="EMBL" id="NZA27459.1"/>
    </source>
</evidence>
<evidence type="ECO:0000256" key="5">
    <source>
        <dbReference type="ARBA" id="ARBA00023110"/>
    </source>
</evidence>
<feature type="domain" description="PPIase FKBP-type" evidence="11">
    <location>
        <begin position="6"/>
        <end position="82"/>
    </location>
</feature>
<dbReference type="PANTHER" id="PTHR47861">
    <property type="entry name" value="FKBP-TYPE PEPTIDYL-PROLYL CIS-TRANS ISOMERASE SLYD"/>
    <property type="match status" value="1"/>
</dbReference>
<keyword evidence="5 9" id="KW-0697">Rotamase</keyword>
<dbReference type="Gene3D" id="3.10.50.40">
    <property type="match status" value="1"/>
</dbReference>
<evidence type="ECO:0000256" key="8">
    <source>
        <dbReference type="ARBA" id="ARBA00037071"/>
    </source>
</evidence>
<evidence type="ECO:0000313" key="13">
    <source>
        <dbReference type="Proteomes" id="UP000578091"/>
    </source>
</evidence>
<keyword evidence="4" id="KW-0963">Cytoplasm</keyword>
<comment type="similarity">
    <text evidence="3 10">Belongs to the FKBP-type PPIase family.</text>
</comment>
<sequence>MEIANRRVGTIHFTLKDEDGRQIASTRGREPLVYIHGTGSIVRGLEEALEGRSAGDRFEVTVPPEAGFGPRHPELVQTLPRDVYTGTGQPEAGGRLEAQTARGPLEVVITAVEGDTITVDGNNPLAGRPFVAEVEVMDVRLASPEELQFGLG</sequence>
<dbReference type="EMBL" id="JACCKA010000078">
    <property type="protein sequence ID" value="NZA27459.1"/>
    <property type="molecule type" value="Genomic_DNA"/>
</dbReference>
<dbReference type="GO" id="GO:0003755">
    <property type="term" value="F:peptidyl-prolyl cis-trans isomerase activity"/>
    <property type="evidence" value="ECO:0007669"/>
    <property type="project" value="UniProtKB-UniRule"/>
</dbReference>
<gene>
    <name evidence="12" type="ORF">H0E84_13800</name>
</gene>
<comment type="subcellular location">
    <subcellularLocation>
        <location evidence="2">Cytoplasm</location>
    </subcellularLocation>
</comment>
<evidence type="ECO:0000256" key="3">
    <source>
        <dbReference type="ARBA" id="ARBA00006577"/>
    </source>
</evidence>
<reference evidence="12 13" key="1">
    <citation type="submission" date="2020-07" db="EMBL/GenBank/DDBJ databases">
        <title>Luteimonas sp. SJ-92.</title>
        <authorList>
            <person name="Huang X.-X."/>
            <person name="Xu L."/>
            <person name="Sun J.-Q."/>
        </authorList>
    </citation>
    <scope>NUCLEOTIDE SEQUENCE [LARGE SCALE GENOMIC DNA]</scope>
    <source>
        <strain evidence="12 13">SJ-92</strain>
    </source>
</reference>
<evidence type="ECO:0000259" key="11">
    <source>
        <dbReference type="PROSITE" id="PS50059"/>
    </source>
</evidence>
<dbReference type="PROSITE" id="PS50059">
    <property type="entry name" value="FKBP_PPIASE"/>
    <property type="match status" value="1"/>
</dbReference>
<dbReference type="RefSeq" id="WP_180679236.1">
    <property type="nucleotide sequence ID" value="NZ_JACCKA010000078.1"/>
</dbReference>
<keyword evidence="6" id="KW-0143">Chaperone</keyword>
<dbReference type="EC" id="5.2.1.8" evidence="10"/>
<name>A0A853JFS9_9GAMM</name>
<dbReference type="GO" id="GO:0005737">
    <property type="term" value="C:cytoplasm"/>
    <property type="evidence" value="ECO:0007669"/>
    <property type="project" value="UniProtKB-SubCell"/>
</dbReference>
<organism evidence="12 13">
    <name type="scientific">Luteimonas salinisoli</name>
    <dbReference type="NCBI Taxonomy" id="2752307"/>
    <lineage>
        <taxon>Bacteria</taxon>
        <taxon>Pseudomonadati</taxon>
        <taxon>Pseudomonadota</taxon>
        <taxon>Gammaproteobacteria</taxon>
        <taxon>Lysobacterales</taxon>
        <taxon>Lysobacteraceae</taxon>
        <taxon>Luteimonas</taxon>
    </lineage>
</organism>